<accession>A0A4Y7RKV2</accession>
<evidence type="ECO:0000313" key="2">
    <source>
        <dbReference type="Proteomes" id="UP000297597"/>
    </source>
</evidence>
<dbReference type="EMBL" id="QFFZ01000042">
    <property type="protein sequence ID" value="TEB09614.1"/>
    <property type="molecule type" value="Genomic_DNA"/>
</dbReference>
<reference evidence="1 2" key="1">
    <citation type="journal article" date="2018" name="Environ. Microbiol.">
        <title>Novel energy conservation strategies and behaviour of Pelotomaculum schinkii driving syntrophic propionate catabolism.</title>
        <authorList>
            <person name="Hidalgo-Ahumada C.A.P."/>
            <person name="Nobu M.K."/>
            <person name="Narihiro T."/>
            <person name="Tamaki H."/>
            <person name="Liu W.T."/>
            <person name="Kamagata Y."/>
            <person name="Stams A.J.M."/>
            <person name="Imachi H."/>
            <person name="Sousa D.Z."/>
        </authorList>
    </citation>
    <scope>NUCLEOTIDE SEQUENCE [LARGE SCALE GENOMIC DNA]</scope>
    <source>
        <strain evidence="1 2">MGP</strain>
    </source>
</reference>
<dbReference type="Gene3D" id="3.30.2310.20">
    <property type="entry name" value="RelE-like"/>
    <property type="match status" value="1"/>
</dbReference>
<dbReference type="AlphaFoldDB" id="A0A4Y7RKV2"/>
<gene>
    <name evidence="1" type="ORF">Pmgp_02983</name>
</gene>
<protein>
    <submittedName>
        <fullName evidence="1">Uncharacterized protein</fullName>
    </submittedName>
</protein>
<organism evidence="1 2">
    <name type="scientific">Pelotomaculum propionicicum</name>
    <dbReference type="NCBI Taxonomy" id="258475"/>
    <lineage>
        <taxon>Bacteria</taxon>
        <taxon>Bacillati</taxon>
        <taxon>Bacillota</taxon>
        <taxon>Clostridia</taxon>
        <taxon>Eubacteriales</taxon>
        <taxon>Desulfotomaculaceae</taxon>
        <taxon>Pelotomaculum</taxon>
    </lineage>
</organism>
<evidence type="ECO:0000313" key="1">
    <source>
        <dbReference type="EMBL" id="TEB09614.1"/>
    </source>
</evidence>
<comment type="caution">
    <text evidence="1">The sequence shown here is derived from an EMBL/GenBank/DDBJ whole genome shotgun (WGS) entry which is preliminary data.</text>
</comment>
<dbReference type="InterPro" id="IPR035093">
    <property type="entry name" value="RelE/ParE_toxin_dom_sf"/>
</dbReference>
<sequence>MHYLLPLFFTSISSRARRKTLIYQGFPWTQKTYFYTRTHVPDTQNPPFARTCGFDSHLRHHTSNIKAFGARCATWPFVFIPLGQHNKFRGVEYRVIYYIDEEGRLIVIAIVGTRENIYDELARRLKW</sequence>
<dbReference type="Proteomes" id="UP000297597">
    <property type="component" value="Unassembled WGS sequence"/>
</dbReference>
<keyword evidence="2" id="KW-1185">Reference proteome</keyword>
<proteinExistence type="predicted"/>
<name>A0A4Y7RKV2_9FIRM</name>